<dbReference type="InterPro" id="IPR050237">
    <property type="entry name" value="ATP-dep_AMP-bd_enzyme"/>
</dbReference>
<dbReference type="Gene3D" id="3.40.50.12780">
    <property type="entry name" value="N-terminal domain of ligase-like"/>
    <property type="match status" value="1"/>
</dbReference>
<sequence>MENNRNYDELPMNWVGDWAGRRAALTPERTALYDSATQKSYTFQAMNERACRVGSYLADVLGLGKGDVVALICRNRIEAIDIYLACGKLGIILAPLSQRLKKPELGDLLSRLNPRALFHENQFAELVSALPMPASVKAVINVDGEQNAFEDIILKTEPREVNIPLALSDRCLYVHTGGTTAVPKICIVSYRQMVWNSFDILTTGLVGTFRKVLITFPFFHIGGWNTFTPVFHAGLTSVLLREFDPGLILQLIHEGRVENFGAVEAMLQFLIAHPTFRETDFSQVKAITTAAAPCSKAVMQAFLDKGVPISQTYGMTEAGPSNFAYIARSESLEELLTNAASIGTPMFHCDAKIIDRETRREVGTGEVGVLCLRSPHNFDGYLNDPERTETVLDANGWVYTGDLAMRDQNGMVFIQGRADNMFISGGENVSPEEIEQTLMKHPAVAGAICAGVPDPQWGQTPVALVVLHADQSVTEAELKDFCRDYLAAYKVPRQIRQVSQLPLTGAGKLDRQAVAGMFAY</sequence>
<evidence type="ECO:0000259" key="2">
    <source>
        <dbReference type="Pfam" id="PF13193"/>
    </source>
</evidence>
<dbReference type="Gene3D" id="3.30.300.30">
    <property type="match status" value="1"/>
</dbReference>
<protein>
    <submittedName>
        <fullName evidence="3">AMP-binding protein</fullName>
    </submittedName>
</protein>
<gene>
    <name evidence="3" type="ORF">VSS37_11445</name>
</gene>
<feature type="domain" description="AMP-binding enzyme C-terminal" evidence="2">
    <location>
        <begin position="433"/>
        <end position="508"/>
    </location>
</feature>
<organism evidence="3 4">
    <name type="scientific">Candidatus Thiothrix phosphatis</name>
    <dbReference type="NCBI Taxonomy" id="3112415"/>
    <lineage>
        <taxon>Bacteria</taxon>
        <taxon>Pseudomonadati</taxon>
        <taxon>Pseudomonadota</taxon>
        <taxon>Gammaproteobacteria</taxon>
        <taxon>Thiotrichales</taxon>
        <taxon>Thiotrichaceae</taxon>
        <taxon>Thiothrix</taxon>
    </lineage>
</organism>
<evidence type="ECO:0000259" key="1">
    <source>
        <dbReference type="Pfam" id="PF00501"/>
    </source>
</evidence>
<dbReference type="PANTHER" id="PTHR43767:SF1">
    <property type="entry name" value="NONRIBOSOMAL PEPTIDE SYNTHASE PES1 (EUROFUNG)-RELATED"/>
    <property type="match status" value="1"/>
</dbReference>
<name>A0ABU6CXQ4_9GAMM</name>
<feature type="domain" description="AMP-dependent synthetase/ligase" evidence="1">
    <location>
        <begin position="21"/>
        <end position="382"/>
    </location>
</feature>
<dbReference type="InterPro" id="IPR025110">
    <property type="entry name" value="AMP-bd_C"/>
</dbReference>
<accession>A0ABU6CXQ4</accession>
<reference evidence="3 4" key="2">
    <citation type="submission" date="2024-01" db="EMBL/GenBank/DDBJ databases">
        <authorList>
            <person name="Xie X."/>
        </authorList>
    </citation>
    <scope>NUCLEOTIDE SEQUENCE [LARGE SCALE GENOMIC DNA]</scope>
    <source>
        <strain evidence="3">SCUT-1</strain>
    </source>
</reference>
<dbReference type="InterPro" id="IPR042099">
    <property type="entry name" value="ANL_N_sf"/>
</dbReference>
<comment type="caution">
    <text evidence="3">The sequence shown here is derived from an EMBL/GenBank/DDBJ whole genome shotgun (WGS) entry which is preliminary data.</text>
</comment>
<dbReference type="Pfam" id="PF13193">
    <property type="entry name" value="AMP-binding_C"/>
    <property type="match status" value="1"/>
</dbReference>
<reference evidence="4" key="1">
    <citation type="submission" date="2023-07" db="EMBL/GenBank/DDBJ databases">
        <title>The carbon used by Thiothrix.</title>
        <authorList>
            <person name="Chen L."/>
        </authorList>
    </citation>
    <scope>NUCLEOTIDE SEQUENCE [LARGE SCALE GENOMIC DNA]</scope>
</reference>
<evidence type="ECO:0000313" key="3">
    <source>
        <dbReference type="EMBL" id="MEB4591596.1"/>
    </source>
</evidence>
<evidence type="ECO:0000313" key="4">
    <source>
        <dbReference type="Proteomes" id="UP001308005"/>
    </source>
</evidence>
<keyword evidence="4" id="KW-1185">Reference proteome</keyword>
<dbReference type="InterPro" id="IPR000873">
    <property type="entry name" value="AMP-dep_synth/lig_dom"/>
</dbReference>
<dbReference type="EMBL" id="JAYMYJ010000110">
    <property type="protein sequence ID" value="MEB4591596.1"/>
    <property type="molecule type" value="Genomic_DNA"/>
</dbReference>
<dbReference type="Proteomes" id="UP001308005">
    <property type="component" value="Unassembled WGS sequence"/>
</dbReference>
<dbReference type="Pfam" id="PF00501">
    <property type="entry name" value="AMP-binding"/>
    <property type="match status" value="1"/>
</dbReference>
<dbReference type="InterPro" id="IPR045851">
    <property type="entry name" value="AMP-bd_C_sf"/>
</dbReference>
<dbReference type="SUPFAM" id="SSF56801">
    <property type="entry name" value="Acetyl-CoA synthetase-like"/>
    <property type="match status" value="1"/>
</dbReference>
<dbReference type="PANTHER" id="PTHR43767">
    <property type="entry name" value="LONG-CHAIN-FATTY-ACID--COA LIGASE"/>
    <property type="match status" value="1"/>
</dbReference>
<proteinExistence type="predicted"/>
<dbReference type="RefSeq" id="WP_324695314.1">
    <property type="nucleotide sequence ID" value="NZ_JAYMYJ010000110.1"/>
</dbReference>